<sequence length="1402" mass="155992">MASISPKGESFKSRLLFQWCERAYGESERRSGQLVEQELFDLPSDLKAVKWRRRLEASWKTVLESQRAQYTSVDPGPDDELITENSSEEQKEDTHGIRWLFSSVLFRTVWRVYKGLFFQVLTFLILGRICAMIAKPFLMTQLIQFLSEGSPFALSSGIPIFLLMMMFLFLSSLAQEWSFYVTSMAEIAIGSGVGNMVFAKVLRLSSAERRKFTIGEINNILTSTVPKMANNLSATAYAFTSVFNLLGNCIFLYVYAGWFSVLVIGLMGVSVWVSGSVEKKQEQVSLEKSEAQNRKMTLLTQMFRGIRVIKLHAWEKVFGRRLEAAVDEELKLGRREILLYLVSAVMWDIVPMLAIALLLLCHLQIGDVTTFLRPDSIFGVVVVINDMRFFLGEMTLLYSLLYLVKNSVRKIEPLLLATEIHLEEGLISLQSNEPVADTTAPDENSGGTCSENVQDCALSCIQEFDFEHRYNEAAIIPKKALQFKDRTVIYPHTDPISMSNATFIWDKRKRIDFSLRDFTVNIRRGRFVAVVGKVASGKSSFLAAILGEMERVSGVVRTTGTIAYVPQEAWLMNDSIRANILFGQTLDPPRYKRVLEVCALDKDLTQFPSFDDTLLGEKGVNISGGQKQRISLARAAYSGADLILLDDPLSAVDAEVGEHIFKSLLGPSGLLSDTTRVMVTHGVQWLRGVDSVLLLQLAPDGTANIKELPGGAASIDGFHTNEVCEDDREQQQQQLKMTIYGDFDARGYTWLENEDSLKKPIEEISRNENTDDDAELLSISSLECLFAYLKFFGKGSGLALVLLRLVCAAIFALPGLSLQAWSDDLNGTEVTHCKIAQHQKNAGSSNCSAADELKYSVENESDVRVWNISLYYLSVFLSGTGALFLVLVAYQLLLAHSVFHCTRKMSQCLQWSVFRSPLAFFETNSIGKIALRFGHDVNEIGHDVPVKIEYVTVGFLNVAISLSVVCFACSETSLLLLLFIPFMYQTIKKYINVTGSVQNLIKKYEDFQYSKAFEAVEGSEVIRAFGHTDRFIASYEQATDKCNKIHFNRNAQSRWMSSRLLLSSSVFTALCALVTALCAPESTLGSTVGLVITYALEVGHNAFFFGLLLNSAAKSLTSIARLTKYLSLPSEAAWKIEDEGGPSKWPTHGKVVYRNLCVAYGVHNSAKSDDNWDCNDMNMVLKDVSFTVMPGEKIGVVGRTGAGKTTLLLSLFRLVEARSGSVYIDDIDISTLGLHELRSKVAIIPQDPVLFTGTLRSNLDPEGCSSDDDIWTCLQHVGMEKSVSSLPGGLDFECSEGGAGMSLGQRQLLCMARTLMRKCRILVLDEATSSVDCDTDRLLQSTLRHEFSSCTVFTIAHRIDTVLDYDRILVLDSGKIVEFDSPAQLCNNPGSFLRKLREQSTG</sequence>
<dbReference type="SUPFAM" id="SSF52540">
    <property type="entry name" value="P-loop containing nucleoside triphosphate hydrolases"/>
    <property type="match status" value="2"/>
</dbReference>
<feature type="compositionally biased region" description="Acidic residues" evidence="9">
    <location>
        <begin position="76"/>
        <end position="87"/>
    </location>
</feature>
<reference evidence="14" key="1">
    <citation type="submission" date="2025-08" db="UniProtKB">
        <authorList>
            <consortium name="RefSeq"/>
        </authorList>
    </citation>
    <scope>IDENTIFICATION</scope>
</reference>
<protein>
    <submittedName>
        <fullName evidence="14">Canalicular multispecific organic anion transporter 1</fullName>
    </submittedName>
</protein>
<proteinExistence type="inferred from homology"/>
<dbReference type="PANTHER" id="PTHR24223:SF456">
    <property type="entry name" value="MULTIDRUG RESISTANCE-ASSOCIATED PROTEIN LETHAL(2)03659"/>
    <property type="match status" value="1"/>
</dbReference>
<dbReference type="RefSeq" id="XP_005111051.2">
    <property type="nucleotide sequence ID" value="XM_005110994.3"/>
</dbReference>
<keyword evidence="13" id="KW-1185">Reference proteome</keyword>
<evidence type="ECO:0000256" key="2">
    <source>
        <dbReference type="ARBA" id="ARBA00009726"/>
    </source>
</evidence>
<name>A0ABM0K845_APLCA</name>
<keyword evidence="3" id="KW-0813">Transport</keyword>
<feature type="region of interest" description="Disordered" evidence="9">
    <location>
        <begin position="70"/>
        <end position="89"/>
    </location>
</feature>
<keyword evidence="6" id="KW-0067">ATP-binding</keyword>
<dbReference type="CDD" id="cd03244">
    <property type="entry name" value="ABCC_MRP_domain2"/>
    <property type="match status" value="1"/>
</dbReference>
<evidence type="ECO:0000313" key="13">
    <source>
        <dbReference type="Proteomes" id="UP000694888"/>
    </source>
</evidence>
<dbReference type="PROSITE" id="PS50929">
    <property type="entry name" value="ABC_TM1F"/>
    <property type="match status" value="2"/>
</dbReference>
<evidence type="ECO:0000256" key="4">
    <source>
        <dbReference type="ARBA" id="ARBA00022692"/>
    </source>
</evidence>
<gene>
    <name evidence="14" type="primary">LOC101848703</name>
</gene>
<keyword evidence="5" id="KW-0547">Nucleotide-binding</keyword>
<feature type="transmembrane region" description="Helical" evidence="10">
    <location>
        <begin position="798"/>
        <end position="821"/>
    </location>
</feature>
<dbReference type="SMART" id="SM00382">
    <property type="entry name" value="AAA"/>
    <property type="match status" value="2"/>
</dbReference>
<evidence type="ECO:0000256" key="8">
    <source>
        <dbReference type="ARBA" id="ARBA00023136"/>
    </source>
</evidence>
<accession>A0ABM0K845</accession>
<feature type="transmembrane region" description="Helical" evidence="10">
    <location>
        <begin position="870"/>
        <end position="893"/>
    </location>
</feature>
<evidence type="ECO:0000313" key="14">
    <source>
        <dbReference type="RefSeq" id="XP_005111051.2"/>
    </source>
</evidence>
<evidence type="ECO:0000256" key="6">
    <source>
        <dbReference type="ARBA" id="ARBA00022840"/>
    </source>
</evidence>
<evidence type="ECO:0000259" key="12">
    <source>
        <dbReference type="PROSITE" id="PS50929"/>
    </source>
</evidence>
<feature type="domain" description="ABC transporter" evidence="11">
    <location>
        <begin position="1166"/>
        <end position="1398"/>
    </location>
</feature>
<dbReference type="CDD" id="cd03250">
    <property type="entry name" value="ABCC_MRP_domain1"/>
    <property type="match status" value="1"/>
</dbReference>
<dbReference type="Gene3D" id="1.20.1560.10">
    <property type="entry name" value="ABC transporter type 1, transmembrane domain"/>
    <property type="match status" value="2"/>
</dbReference>
<evidence type="ECO:0000256" key="5">
    <source>
        <dbReference type="ARBA" id="ARBA00022741"/>
    </source>
</evidence>
<dbReference type="InterPro" id="IPR017871">
    <property type="entry name" value="ABC_transporter-like_CS"/>
</dbReference>
<feature type="transmembrane region" description="Helical" evidence="10">
    <location>
        <begin position="954"/>
        <end position="980"/>
    </location>
</feature>
<feature type="transmembrane region" description="Helical" evidence="10">
    <location>
        <begin position="150"/>
        <end position="170"/>
    </location>
</feature>
<keyword evidence="7 10" id="KW-1133">Transmembrane helix</keyword>
<dbReference type="Pfam" id="PF00664">
    <property type="entry name" value="ABC_membrane"/>
    <property type="match status" value="2"/>
</dbReference>
<feature type="transmembrane region" description="Helical" evidence="10">
    <location>
        <begin position="250"/>
        <end position="273"/>
    </location>
</feature>
<feature type="transmembrane region" description="Helical" evidence="10">
    <location>
        <begin position="1060"/>
        <end position="1079"/>
    </location>
</feature>
<evidence type="ECO:0000256" key="1">
    <source>
        <dbReference type="ARBA" id="ARBA00004141"/>
    </source>
</evidence>
<feature type="transmembrane region" description="Helical" evidence="10">
    <location>
        <begin position="1091"/>
        <end position="1109"/>
    </location>
</feature>
<dbReference type="InterPro" id="IPR050173">
    <property type="entry name" value="ABC_transporter_C-like"/>
</dbReference>
<comment type="subcellular location">
    <subcellularLocation>
        <location evidence="1">Membrane</location>
        <topology evidence="1">Multi-pass membrane protein</topology>
    </subcellularLocation>
</comment>
<dbReference type="GeneID" id="101848703"/>
<feature type="transmembrane region" description="Helical" evidence="10">
    <location>
        <begin position="116"/>
        <end position="138"/>
    </location>
</feature>
<dbReference type="Proteomes" id="UP000694888">
    <property type="component" value="Unplaced"/>
</dbReference>
<feature type="domain" description="ABC transporter" evidence="11">
    <location>
        <begin position="496"/>
        <end position="735"/>
    </location>
</feature>
<feature type="domain" description="ABC transmembrane type-1" evidence="12">
    <location>
        <begin position="798"/>
        <end position="1114"/>
    </location>
</feature>
<feature type="transmembrane region" description="Helical" evidence="10">
    <location>
        <begin position="337"/>
        <end position="365"/>
    </location>
</feature>
<evidence type="ECO:0000256" key="7">
    <source>
        <dbReference type="ARBA" id="ARBA00022989"/>
    </source>
</evidence>
<feature type="transmembrane region" description="Helical" evidence="10">
    <location>
        <begin position="177"/>
        <end position="198"/>
    </location>
</feature>
<keyword evidence="8 10" id="KW-0472">Membrane</keyword>
<dbReference type="Gene3D" id="3.40.50.300">
    <property type="entry name" value="P-loop containing nucleotide triphosphate hydrolases"/>
    <property type="match status" value="2"/>
</dbReference>
<dbReference type="PROSITE" id="PS50893">
    <property type="entry name" value="ABC_TRANSPORTER_2"/>
    <property type="match status" value="2"/>
</dbReference>
<keyword evidence="4 10" id="KW-0812">Transmembrane</keyword>
<dbReference type="InterPro" id="IPR036640">
    <property type="entry name" value="ABC1_TM_sf"/>
</dbReference>
<dbReference type="InterPro" id="IPR011527">
    <property type="entry name" value="ABC1_TM_dom"/>
</dbReference>
<evidence type="ECO:0000256" key="9">
    <source>
        <dbReference type="SAM" id="MobiDB-lite"/>
    </source>
</evidence>
<organism evidence="13 14">
    <name type="scientific">Aplysia californica</name>
    <name type="common">California sea hare</name>
    <dbReference type="NCBI Taxonomy" id="6500"/>
    <lineage>
        <taxon>Eukaryota</taxon>
        <taxon>Metazoa</taxon>
        <taxon>Spiralia</taxon>
        <taxon>Lophotrochozoa</taxon>
        <taxon>Mollusca</taxon>
        <taxon>Gastropoda</taxon>
        <taxon>Heterobranchia</taxon>
        <taxon>Euthyneura</taxon>
        <taxon>Tectipleura</taxon>
        <taxon>Aplysiida</taxon>
        <taxon>Aplysioidea</taxon>
        <taxon>Aplysiidae</taxon>
        <taxon>Aplysia</taxon>
    </lineage>
</organism>
<dbReference type="PROSITE" id="PS00211">
    <property type="entry name" value="ABC_TRANSPORTER_1"/>
    <property type="match status" value="2"/>
</dbReference>
<evidence type="ECO:0000256" key="3">
    <source>
        <dbReference type="ARBA" id="ARBA00022448"/>
    </source>
</evidence>
<dbReference type="InterPro" id="IPR003593">
    <property type="entry name" value="AAA+_ATPase"/>
</dbReference>
<evidence type="ECO:0000256" key="10">
    <source>
        <dbReference type="SAM" id="Phobius"/>
    </source>
</evidence>
<dbReference type="PANTHER" id="PTHR24223">
    <property type="entry name" value="ATP-BINDING CASSETTE SUB-FAMILY C"/>
    <property type="match status" value="1"/>
</dbReference>
<feature type="domain" description="ABC transmembrane type-1" evidence="12">
    <location>
        <begin position="120"/>
        <end position="372"/>
    </location>
</feature>
<dbReference type="SUPFAM" id="SSF90123">
    <property type="entry name" value="ABC transporter transmembrane region"/>
    <property type="match status" value="2"/>
</dbReference>
<evidence type="ECO:0000259" key="11">
    <source>
        <dbReference type="PROSITE" id="PS50893"/>
    </source>
</evidence>
<dbReference type="InterPro" id="IPR027417">
    <property type="entry name" value="P-loop_NTPase"/>
</dbReference>
<comment type="similarity">
    <text evidence="2">Belongs to the ABC transporter superfamily. ABCC family. Conjugate transporter (TC 3.A.1.208) subfamily.</text>
</comment>
<dbReference type="InterPro" id="IPR003439">
    <property type="entry name" value="ABC_transporter-like_ATP-bd"/>
</dbReference>
<dbReference type="Pfam" id="PF00005">
    <property type="entry name" value="ABC_tran"/>
    <property type="match status" value="2"/>
</dbReference>